<feature type="transmembrane region" description="Helical" evidence="1">
    <location>
        <begin position="119"/>
        <end position="140"/>
    </location>
</feature>
<evidence type="ECO:0000259" key="3">
    <source>
        <dbReference type="Pfam" id="PF21001"/>
    </source>
</evidence>
<feature type="domain" description="Inner membrane protein YqiJ N-terminal" evidence="3">
    <location>
        <begin position="11"/>
        <end position="134"/>
    </location>
</feature>
<organism evidence="4 5">
    <name type="scientific">Jiella pelagia</name>
    <dbReference type="NCBI Taxonomy" id="2986949"/>
    <lineage>
        <taxon>Bacteria</taxon>
        <taxon>Pseudomonadati</taxon>
        <taxon>Pseudomonadota</taxon>
        <taxon>Alphaproteobacteria</taxon>
        <taxon>Hyphomicrobiales</taxon>
        <taxon>Aurantimonadaceae</taxon>
        <taxon>Jiella</taxon>
    </lineage>
</organism>
<protein>
    <submittedName>
        <fullName evidence="4">DUF1449 family protein</fullName>
    </submittedName>
</protein>
<gene>
    <name evidence="4" type="ORF">OH818_19010</name>
</gene>
<proteinExistence type="predicted"/>
<keyword evidence="5" id="KW-1185">Reference proteome</keyword>
<dbReference type="InterPro" id="IPR010840">
    <property type="entry name" value="YqiJ_OB"/>
</dbReference>
<evidence type="ECO:0000256" key="1">
    <source>
        <dbReference type="SAM" id="Phobius"/>
    </source>
</evidence>
<dbReference type="Pfam" id="PF07290">
    <property type="entry name" value="YqiJ_OB"/>
    <property type="match status" value="1"/>
</dbReference>
<feature type="transmembrane region" description="Helical" evidence="1">
    <location>
        <begin position="6"/>
        <end position="26"/>
    </location>
</feature>
<dbReference type="InterPro" id="IPR048376">
    <property type="entry name" value="YqiJ_N"/>
</dbReference>
<accession>A0ABY7BWW0</accession>
<evidence type="ECO:0000313" key="4">
    <source>
        <dbReference type="EMBL" id="WAP67575.1"/>
    </source>
</evidence>
<keyword evidence="1" id="KW-0812">Transmembrane</keyword>
<name>A0ABY7BWW0_9HYPH</name>
<reference evidence="4" key="1">
    <citation type="submission" date="2022-12" db="EMBL/GenBank/DDBJ databases">
        <title>Jiella pelagia sp. nov., isolated from phosphonate enriched culture of Northwest Pacific surface seawater.</title>
        <authorList>
            <person name="Shin D.Y."/>
            <person name="Hwang C.Y."/>
        </authorList>
    </citation>
    <scope>NUCLEOTIDE SEQUENCE</scope>
    <source>
        <strain evidence="4">HL-NP1</strain>
    </source>
</reference>
<sequence length="231" mass="23476">MPTELFAAPLLPFSLALCGVLAIAVLEAVSAAIGHSLSGLVDDALPDLSPGAHAGVDLHGDVEVGIAGGVDGAFDGSFLDAALDWLSFGRVPFLVLLILFLLGFGATGLVLQAALTGLIAAPLSPAVAAIPAVLGGGLFMRHLGRVVGRIIPKEETAAISRESFVGRMGVVSGGTARIGLPAQMRLTDEHGTTHYLLAEPDDEGEEYGPGTPVIVVSLAGATARVMRDPTV</sequence>
<dbReference type="EMBL" id="CP114029">
    <property type="protein sequence ID" value="WAP67575.1"/>
    <property type="molecule type" value="Genomic_DNA"/>
</dbReference>
<evidence type="ECO:0000313" key="5">
    <source>
        <dbReference type="Proteomes" id="UP001164020"/>
    </source>
</evidence>
<dbReference type="Proteomes" id="UP001164020">
    <property type="component" value="Chromosome"/>
</dbReference>
<evidence type="ECO:0000259" key="2">
    <source>
        <dbReference type="Pfam" id="PF07290"/>
    </source>
</evidence>
<feature type="domain" description="Inner membrane protein YqiJ OB-fold" evidence="2">
    <location>
        <begin position="163"/>
        <end position="222"/>
    </location>
</feature>
<keyword evidence="1" id="KW-1133">Transmembrane helix</keyword>
<feature type="transmembrane region" description="Helical" evidence="1">
    <location>
        <begin position="93"/>
        <end position="113"/>
    </location>
</feature>
<keyword evidence="1" id="KW-0472">Membrane</keyword>
<dbReference type="Pfam" id="PF21001">
    <property type="entry name" value="YqiJ_N"/>
    <property type="match status" value="1"/>
</dbReference>
<dbReference type="RefSeq" id="WP_268880037.1">
    <property type="nucleotide sequence ID" value="NZ_CP114029.1"/>
</dbReference>